<accession>A0A931H6P9</accession>
<evidence type="ECO:0000256" key="1">
    <source>
        <dbReference type="SAM" id="MobiDB-lite"/>
    </source>
</evidence>
<keyword evidence="3" id="KW-1185">Reference proteome</keyword>
<sequence>MIRKPHRILQQQPRRNMDPQQQQGGSNDFQPKAAGQKPEQQMGEGSYEGTRDYNQRTAEYLKKNDVQKDAEAARPRSEQEAAELKRAEEEGKSHSKGEH</sequence>
<reference evidence="2" key="1">
    <citation type="submission" date="2020-11" db="EMBL/GenBank/DDBJ databases">
        <title>Bacterial whole genome sequence for Caenimonas sp. DR4.4.</title>
        <authorList>
            <person name="Le V."/>
            <person name="Ko S.-R."/>
            <person name="Ahn C.-Y."/>
            <person name="Oh H.-M."/>
        </authorList>
    </citation>
    <scope>NUCLEOTIDE SEQUENCE</scope>
    <source>
        <strain evidence="2">DR4.4</strain>
    </source>
</reference>
<feature type="compositionally biased region" description="Basic and acidic residues" evidence="1">
    <location>
        <begin position="49"/>
        <end position="99"/>
    </location>
</feature>
<protein>
    <submittedName>
        <fullName evidence="2">Uncharacterized protein</fullName>
    </submittedName>
</protein>
<evidence type="ECO:0000313" key="3">
    <source>
        <dbReference type="Proteomes" id="UP000651050"/>
    </source>
</evidence>
<organism evidence="2 3">
    <name type="scientific">Caenimonas aquaedulcis</name>
    <dbReference type="NCBI Taxonomy" id="2793270"/>
    <lineage>
        <taxon>Bacteria</taxon>
        <taxon>Pseudomonadati</taxon>
        <taxon>Pseudomonadota</taxon>
        <taxon>Betaproteobacteria</taxon>
        <taxon>Burkholderiales</taxon>
        <taxon>Comamonadaceae</taxon>
        <taxon>Caenimonas</taxon>
    </lineage>
</organism>
<proteinExistence type="predicted"/>
<dbReference type="Proteomes" id="UP000651050">
    <property type="component" value="Unassembled WGS sequence"/>
</dbReference>
<evidence type="ECO:0000313" key="2">
    <source>
        <dbReference type="EMBL" id="MBG9389665.1"/>
    </source>
</evidence>
<name>A0A931H6P9_9BURK</name>
<dbReference type="EMBL" id="JADWYS010000001">
    <property type="protein sequence ID" value="MBG9389665.1"/>
    <property type="molecule type" value="Genomic_DNA"/>
</dbReference>
<feature type="region of interest" description="Disordered" evidence="1">
    <location>
        <begin position="1"/>
        <end position="99"/>
    </location>
</feature>
<feature type="compositionally biased region" description="Polar residues" evidence="1">
    <location>
        <begin position="9"/>
        <end position="29"/>
    </location>
</feature>
<gene>
    <name evidence="2" type="ORF">I5803_16670</name>
</gene>
<dbReference type="AlphaFoldDB" id="A0A931H6P9"/>
<dbReference type="RefSeq" id="WP_196987445.1">
    <property type="nucleotide sequence ID" value="NZ_JADWYS010000001.1"/>
</dbReference>
<comment type="caution">
    <text evidence="2">The sequence shown here is derived from an EMBL/GenBank/DDBJ whole genome shotgun (WGS) entry which is preliminary data.</text>
</comment>